<dbReference type="InterPro" id="IPR005302">
    <property type="entry name" value="MoCF_Sase_C"/>
</dbReference>
<organism evidence="3 4">
    <name type="scientific">Ascaris lumbricoides</name>
    <name type="common">Giant roundworm</name>
    <dbReference type="NCBI Taxonomy" id="6252"/>
    <lineage>
        <taxon>Eukaryota</taxon>
        <taxon>Metazoa</taxon>
        <taxon>Ecdysozoa</taxon>
        <taxon>Nematoda</taxon>
        <taxon>Chromadorea</taxon>
        <taxon>Rhabditida</taxon>
        <taxon>Spirurina</taxon>
        <taxon>Ascaridomorpha</taxon>
        <taxon>Ascaridoidea</taxon>
        <taxon>Ascarididae</taxon>
        <taxon>Ascaris</taxon>
    </lineage>
</organism>
<dbReference type="InterPro" id="IPR052716">
    <property type="entry name" value="MOSC_domain"/>
</dbReference>
<name>A0A0M3I2R1_ASCLU</name>
<feature type="transmembrane region" description="Helical" evidence="1">
    <location>
        <begin position="6"/>
        <end position="24"/>
    </location>
</feature>
<dbReference type="GO" id="GO:0030151">
    <property type="term" value="F:molybdenum ion binding"/>
    <property type="evidence" value="ECO:0007669"/>
    <property type="project" value="InterPro"/>
</dbReference>
<dbReference type="Pfam" id="PF03476">
    <property type="entry name" value="MOSC_N"/>
    <property type="match status" value="1"/>
</dbReference>
<reference evidence="4" key="1">
    <citation type="submission" date="2017-02" db="UniProtKB">
        <authorList>
            <consortium name="WormBaseParasite"/>
        </authorList>
    </citation>
    <scope>IDENTIFICATION</scope>
</reference>
<dbReference type="InterPro" id="IPR005303">
    <property type="entry name" value="MOCOS_middle"/>
</dbReference>
<accession>A0A0M3I2R1</accession>
<evidence type="ECO:0000256" key="1">
    <source>
        <dbReference type="SAM" id="Phobius"/>
    </source>
</evidence>
<dbReference type="SUPFAM" id="SSF50800">
    <property type="entry name" value="PK beta-barrel domain-like"/>
    <property type="match status" value="1"/>
</dbReference>
<dbReference type="SUPFAM" id="SSF141673">
    <property type="entry name" value="MOSC N-terminal domain-like"/>
    <property type="match status" value="1"/>
</dbReference>
<dbReference type="Proteomes" id="UP000036681">
    <property type="component" value="Unplaced"/>
</dbReference>
<keyword evidence="3" id="KW-1185">Reference proteome</keyword>
<dbReference type="PROSITE" id="PS51340">
    <property type="entry name" value="MOSC"/>
    <property type="match status" value="1"/>
</dbReference>
<dbReference type="WBParaSite" id="ALUE_0001082501-mRNA-1">
    <property type="protein sequence ID" value="ALUE_0001082501-mRNA-1"/>
    <property type="gene ID" value="ALUE_0001082501"/>
</dbReference>
<dbReference type="PANTHER" id="PTHR36930">
    <property type="entry name" value="METAL-SULFUR CLUSTER BIOSYNTHESIS PROTEINS YUAD-RELATED"/>
    <property type="match status" value="1"/>
</dbReference>
<feature type="domain" description="MOSC" evidence="2">
    <location>
        <begin position="184"/>
        <end position="334"/>
    </location>
</feature>
<dbReference type="GO" id="GO:0030170">
    <property type="term" value="F:pyridoxal phosphate binding"/>
    <property type="evidence" value="ECO:0007669"/>
    <property type="project" value="InterPro"/>
</dbReference>
<keyword evidence="1" id="KW-0812">Transmembrane</keyword>
<evidence type="ECO:0000313" key="3">
    <source>
        <dbReference type="Proteomes" id="UP000036681"/>
    </source>
</evidence>
<proteinExistence type="predicted"/>
<dbReference type="Pfam" id="PF03473">
    <property type="entry name" value="MOSC"/>
    <property type="match status" value="1"/>
</dbReference>
<evidence type="ECO:0000259" key="2">
    <source>
        <dbReference type="PROSITE" id="PS51340"/>
    </source>
</evidence>
<keyword evidence="1" id="KW-0472">Membrane</keyword>
<dbReference type="GO" id="GO:0003824">
    <property type="term" value="F:catalytic activity"/>
    <property type="evidence" value="ECO:0007669"/>
    <property type="project" value="InterPro"/>
</dbReference>
<sequence>MSKSVLALATIAAGGGVLFFIYWYRKRHFNYVSEFIEIGTLSELTLYPVKSMKGIKVNKMECLPIGGKSGEIKDRHFMVVDADTGKFLTGRQFSKLVTISVAIEDNILTLRSDDRTVSVNINDVLNQNMQKRAELEAFRLFHGLKQDGLDCGDDVSSFLKAVLESDSNLRLIHYVDGLYSERDVVSKEEWLLGNVPRRHDRIAYPDEGPYMALCDNSLVELNSHFSSRTFEMRRFRPVIQIGGAPAFDEDMWAELKIGDVIFSCFKPCTRCVMTTIDPDTGIKEKDVEPLKMLRKYRLAPGRLRTLYGQSPVFGVLMGVVQSGVIHKGDKVFARYKTHRC</sequence>
<protein>
    <submittedName>
        <fullName evidence="4">MOSC domain-containing protein</fullName>
    </submittedName>
</protein>
<dbReference type="AlphaFoldDB" id="A0A0M3I2R1"/>
<dbReference type="PANTHER" id="PTHR36930:SF1">
    <property type="entry name" value="MOSC DOMAIN-CONTAINING PROTEIN"/>
    <property type="match status" value="1"/>
</dbReference>
<evidence type="ECO:0000313" key="4">
    <source>
        <dbReference type="WBParaSite" id="ALUE_0001082501-mRNA-1"/>
    </source>
</evidence>
<keyword evidence="1" id="KW-1133">Transmembrane helix</keyword>
<dbReference type="InterPro" id="IPR011037">
    <property type="entry name" value="Pyrv_Knase-like_insert_dom_sf"/>
</dbReference>